<keyword evidence="2" id="KW-1185">Reference proteome</keyword>
<dbReference type="AlphaFoldDB" id="A0A160T7D5"/>
<sequence length="405" mass="43939">MKGLLAKRPLALGLTLVVLMVGLLFARQAVAAGNWWHEARPYRVPLAVPAGGMARADQSVEVNLDFGALLDALGQPRAIDANSIQVVEVTADGLTIDAAVPFQFDPASDAAPDRLRGTVTFQLSGETAATATRHYHVYFGGVAERAGDAPAAQVTLTNTTDQGFAAYKITTPHAVYFYHKEGGGFSGLEDDDGNDWIDWNSKTGAAGDFRGIPNMVHPSNGGFFHPGRNTSSSQVISQGAMKVTFESTSDNGQWKTRWEIFPDYARLTVLKTAGKYWFLYEGTPGGVLDNQDFVVRSNGQQNGVFNSWIGDLSGEEWAYIADPDVDRSIFLLHHSEDSLIDSYKPSNDRKMTIFGFGRKGNRRYQTEVGDQFSFGLVNSTNFNTVAAAVHGALNMAVEVGAAEQR</sequence>
<dbReference type="RefSeq" id="WP_157913194.1">
    <property type="nucleotide sequence ID" value="NZ_LN890655.1"/>
</dbReference>
<gene>
    <name evidence="1" type="ORF">CFX0092_A3117</name>
</gene>
<dbReference type="EMBL" id="LN890655">
    <property type="protein sequence ID" value="CUS04995.2"/>
    <property type="molecule type" value="Genomic_DNA"/>
</dbReference>
<protein>
    <submittedName>
        <fullName evidence="1">Uncharacterized protein</fullName>
    </submittedName>
</protein>
<accession>A0A160T7D5</accession>
<name>A0A160T7D5_9CHLR</name>
<evidence type="ECO:0000313" key="2">
    <source>
        <dbReference type="Proteomes" id="UP000215027"/>
    </source>
</evidence>
<evidence type="ECO:0000313" key="1">
    <source>
        <dbReference type="EMBL" id="CUS04995.2"/>
    </source>
</evidence>
<organism evidence="1 2">
    <name type="scientific">Candidatus Promineifilum breve</name>
    <dbReference type="NCBI Taxonomy" id="1806508"/>
    <lineage>
        <taxon>Bacteria</taxon>
        <taxon>Bacillati</taxon>
        <taxon>Chloroflexota</taxon>
        <taxon>Ardenticatenia</taxon>
        <taxon>Candidatus Promineifilales</taxon>
        <taxon>Candidatus Promineifilaceae</taxon>
        <taxon>Candidatus Promineifilum</taxon>
    </lineage>
</organism>
<reference evidence="1" key="1">
    <citation type="submission" date="2016-01" db="EMBL/GenBank/DDBJ databases">
        <authorList>
            <person name="Mcilroy J.S."/>
            <person name="Karst M S."/>
            <person name="Albertsen M."/>
        </authorList>
    </citation>
    <scope>NUCLEOTIDE SEQUENCE</scope>
    <source>
        <strain evidence="1">Cfx-K</strain>
    </source>
</reference>
<dbReference type="Proteomes" id="UP000215027">
    <property type="component" value="Chromosome I"/>
</dbReference>
<dbReference type="KEGG" id="pbf:CFX0092_A3117"/>
<dbReference type="OrthoDB" id="266400at2"/>
<proteinExistence type="predicted"/>